<evidence type="ECO:0008006" key="4">
    <source>
        <dbReference type="Google" id="ProtNLM"/>
    </source>
</evidence>
<keyword evidence="1" id="KW-0732">Signal</keyword>
<feature type="chain" id="PRO_5014195579" description="SREBP regulating gene protein" evidence="1">
    <location>
        <begin position="16"/>
        <end position="81"/>
    </location>
</feature>
<name>A0A2H5QBP0_CITUN</name>
<sequence>MPRLLLATLKSVALSLTICNLTPTAHQPGKAPRGFQADFCIRPSDMLTEFRYCCHNQGQIIQENGFGFLENDSIPGAGVLS</sequence>
<evidence type="ECO:0000313" key="3">
    <source>
        <dbReference type="Proteomes" id="UP000236630"/>
    </source>
</evidence>
<organism evidence="2 3">
    <name type="scientific">Citrus unshiu</name>
    <name type="common">Satsuma mandarin</name>
    <name type="synonym">Citrus nobilis var. unshiu</name>
    <dbReference type="NCBI Taxonomy" id="55188"/>
    <lineage>
        <taxon>Eukaryota</taxon>
        <taxon>Viridiplantae</taxon>
        <taxon>Streptophyta</taxon>
        <taxon>Embryophyta</taxon>
        <taxon>Tracheophyta</taxon>
        <taxon>Spermatophyta</taxon>
        <taxon>Magnoliopsida</taxon>
        <taxon>eudicotyledons</taxon>
        <taxon>Gunneridae</taxon>
        <taxon>Pentapetalae</taxon>
        <taxon>rosids</taxon>
        <taxon>malvids</taxon>
        <taxon>Sapindales</taxon>
        <taxon>Rutaceae</taxon>
        <taxon>Aurantioideae</taxon>
        <taxon>Citrus</taxon>
    </lineage>
</organism>
<keyword evidence="3" id="KW-1185">Reference proteome</keyword>
<comment type="caution">
    <text evidence="2">The sequence shown here is derived from an EMBL/GenBank/DDBJ whole genome shotgun (WGS) entry which is preliminary data.</text>
</comment>
<dbReference type="EMBL" id="BDQV01000292">
    <property type="protein sequence ID" value="GAY62059.1"/>
    <property type="molecule type" value="Genomic_DNA"/>
</dbReference>
<gene>
    <name evidence="2" type="ORF">CUMW_214880</name>
</gene>
<dbReference type="AlphaFoldDB" id="A0A2H5QBP0"/>
<evidence type="ECO:0000313" key="2">
    <source>
        <dbReference type="EMBL" id="GAY62059.1"/>
    </source>
</evidence>
<proteinExistence type="predicted"/>
<protein>
    <recommendedName>
        <fullName evidence="4">SREBP regulating gene protein</fullName>
    </recommendedName>
</protein>
<accession>A0A2H5QBP0</accession>
<feature type="signal peptide" evidence="1">
    <location>
        <begin position="1"/>
        <end position="15"/>
    </location>
</feature>
<reference evidence="2 3" key="1">
    <citation type="journal article" date="2017" name="Front. Genet.">
        <title>Draft sequencing of the heterozygous diploid genome of Satsuma (Citrus unshiu Marc.) using a hybrid assembly approach.</title>
        <authorList>
            <person name="Shimizu T."/>
            <person name="Tanizawa Y."/>
            <person name="Mochizuki T."/>
            <person name="Nagasaki H."/>
            <person name="Yoshioka T."/>
            <person name="Toyoda A."/>
            <person name="Fujiyama A."/>
            <person name="Kaminuma E."/>
            <person name="Nakamura Y."/>
        </authorList>
    </citation>
    <scope>NUCLEOTIDE SEQUENCE [LARGE SCALE GENOMIC DNA]</scope>
    <source>
        <strain evidence="3">cv. Miyagawa wase</strain>
    </source>
</reference>
<dbReference type="Proteomes" id="UP000236630">
    <property type="component" value="Unassembled WGS sequence"/>
</dbReference>
<evidence type="ECO:0000256" key="1">
    <source>
        <dbReference type="SAM" id="SignalP"/>
    </source>
</evidence>